<evidence type="ECO:0000256" key="1">
    <source>
        <dbReference type="SAM" id="MobiDB-lite"/>
    </source>
</evidence>
<feature type="region of interest" description="Disordered" evidence="1">
    <location>
        <begin position="262"/>
        <end position="307"/>
    </location>
</feature>
<feature type="region of interest" description="Disordered" evidence="1">
    <location>
        <begin position="77"/>
        <end position="115"/>
    </location>
</feature>
<evidence type="ECO:0000313" key="2">
    <source>
        <dbReference type="EMBL" id="EUB57394.1"/>
    </source>
</evidence>
<dbReference type="CTD" id="36343433"/>
<dbReference type="KEGG" id="egl:EGR_07718"/>
<dbReference type="OrthoDB" id="1906282at2759"/>
<accession>W6UVC3</accession>
<reference evidence="2 3" key="1">
    <citation type="journal article" date="2013" name="Nat. Genet.">
        <title>The genome of the hydatid tapeworm Echinococcus granulosus.</title>
        <authorList>
            <person name="Zheng H."/>
            <person name="Zhang W."/>
            <person name="Zhang L."/>
            <person name="Zhang Z."/>
            <person name="Li J."/>
            <person name="Lu G."/>
            <person name="Zhu Y."/>
            <person name="Wang Y."/>
            <person name="Huang Y."/>
            <person name="Liu J."/>
            <person name="Kang H."/>
            <person name="Chen J."/>
            <person name="Wang L."/>
            <person name="Chen A."/>
            <person name="Yu S."/>
            <person name="Gao Z."/>
            <person name="Jin L."/>
            <person name="Gu W."/>
            <person name="Wang Z."/>
            <person name="Zhao L."/>
            <person name="Shi B."/>
            <person name="Wen H."/>
            <person name="Lin R."/>
            <person name="Jones M.K."/>
            <person name="Brejova B."/>
            <person name="Vinar T."/>
            <person name="Zhao G."/>
            <person name="McManus D.P."/>
            <person name="Chen Z."/>
            <person name="Zhou Y."/>
            <person name="Wang S."/>
        </authorList>
    </citation>
    <scope>NUCLEOTIDE SEQUENCE [LARGE SCALE GENOMIC DNA]</scope>
</reference>
<dbReference type="EMBL" id="APAU02000085">
    <property type="protein sequence ID" value="EUB57394.1"/>
    <property type="molecule type" value="Genomic_DNA"/>
</dbReference>
<feature type="compositionally biased region" description="Acidic residues" evidence="1">
    <location>
        <begin position="216"/>
        <end position="227"/>
    </location>
</feature>
<dbReference type="GeneID" id="36343433"/>
<organism evidence="2 3">
    <name type="scientific">Echinococcus granulosus</name>
    <name type="common">Hydatid tapeworm</name>
    <dbReference type="NCBI Taxonomy" id="6210"/>
    <lineage>
        <taxon>Eukaryota</taxon>
        <taxon>Metazoa</taxon>
        <taxon>Spiralia</taxon>
        <taxon>Lophotrochozoa</taxon>
        <taxon>Platyhelminthes</taxon>
        <taxon>Cestoda</taxon>
        <taxon>Eucestoda</taxon>
        <taxon>Cyclophyllidea</taxon>
        <taxon>Taeniidae</taxon>
        <taxon>Echinococcus</taxon>
        <taxon>Echinococcus granulosus group</taxon>
    </lineage>
</organism>
<gene>
    <name evidence="2" type="ORF">EGR_07718</name>
</gene>
<dbReference type="OMA" id="KKMTWRL"/>
<feature type="compositionally biased region" description="Acidic residues" evidence="1">
    <location>
        <begin position="298"/>
        <end position="307"/>
    </location>
</feature>
<name>W6UVC3_ECHGR</name>
<protein>
    <submittedName>
        <fullName evidence="2">Uncharacterized protein</fullName>
    </submittedName>
</protein>
<dbReference type="RefSeq" id="XP_024348590.1">
    <property type="nucleotide sequence ID" value="XM_024496967.1"/>
</dbReference>
<evidence type="ECO:0000313" key="3">
    <source>
        <dbReference type="Proteomes" id="UP000019149"/>
    </source>
</evidence>
<sequence>MPDTRNTSSNPSVPFVLRGSSSVFSRRQLDTFGSLQALEDAHNKVTKETKAERLLVKKMTWRLAKPAVESLGAEKEFRNGQNVSRAGSESLFKVPTLPPPRVSKRRGSGDECGAYRFSEVPRRDPSKWTHYSLADIDEDAGLGGRADRKIASDLMRELRRRREIREGKIEGPLPSADDTRPGRILFRPVSGKKRARFVQSGAMLSSALTLNSRTLEEDEEEKEEEEERVQIDDNLGGFDKESGKSEVVAFRTRTQRGRQCFGRLSASTSKGSDEEIDANEPASVSLATLDSVDSSESATDDDVDDAEMEDYPEGVSQQFPVTILTVLGLVYISRVSHSPALLHSWIAGDRGTKLVSLCKGVYMEAATVVPPQSTIQITAARRRCLLVLIKSRWEALVPSS</sequence>
<dbReference type="InterPro" id="IPR029338">
    <property type="entry name" value="TSSC4"/>
</dbReference>
<dbReference type="Proteomes" id="UP000019149">
    <property type="component" value="Unassembled WGS sequence"/>
</dbReference>
<dbReference type="AlphaFoldDB" id="W6UVC3"/>
<keyword evidence="3" id="KW-1185">Reference proteome</keyword>
<proteinExistence type="predicted"/>
<dbReference type="Pfam" id="PF15264">
    <property type="entry name" value="TSSC4"/>
    <property type="match status" value="1"/>
</dbReference>
<feature type="region of interest" description="Disordered" evidence="1">
    <location>
        <begin position="209"/>
        <end position="240"/>
    </location>
</feature>
<comment type="caution">
    <text evidence="2">The sequence shown here is derived from an EMBL/GenBank/DDBJ whole genome shotgun (WGS) entry which is preliminary data.</text>
</comment>